<dbReference type="Gene3D" id="2.115.10.20">
    <property type="entry name" value="Glycosyl hydrolase domain, family 43"/>
    <property type="match status" value="2"/>
</dbReference>
<keyword evidence="1" id="KW-0378">Hydrolase</keyword>
<evidence type="ECO:0000259" key="5">
    <source>
        <dbReference type="Pfam" id="PF19773"/>
    </source>
</evidence>
<dbReference type="RefSeq" id="WP_425347372.1">
    <property type="nucleotide sequence ID" value="NZ_JBGUBD010000022.1"/>
</dbReference>
<gene>
    <name evidence="6" type="ORF">ACERK3_19460</name>
</gene>
<dbReference type="EMBL" id="JBGUBD010000022">
    <property type="protein sequence ID" value="MFA9480451.1"/>
    <property type="molecule type" value="Genomic_DNA"/>
</dbReference>
<dbReference type="Proteomes" id="UP001575105">
    <property type="component" value="Unassembled WGS sequence"/>
</dbReference>
<dbReference type="Gene3D" id="2.60.120.200">
    <property type="match status" value="1"/>
</dbReference>
<dbReference type="InterPro" id="IPR013320">
    <property type="entry name" value="ConA-like_dom_sf"/>
</dbReference>
<name>A0ABV4UA08_9BACT</name>
<sequence length="1555" mass="174998">MLNVSIDCRLPVCVADWRSFTVLTALVFMAAYFVMPAYGVPEEPIAIDTGPQFLHDDYLVDNYWVPGHSRAIVERHFHTPIHYEGNPILEGERFSYISVLRGEDGVFRMWYQLFNPRTVEPDPPPGLPRYGIAYAESDDGVNWELPTFGEHEWRGSKDNNVVWMGYDDRGAAGGFVIELPEKHSRGYKYAMLYQTHTGMHLVGSKDGIEWDRDSDVRLKHLHSDTFNAIAYDDQAERWFIFCRARNIYRNWIDDDDQGAVRRVAVMSSDDLWGTWADEPSTILVPDLIDTERGFTFFYGMPVRHYGGVFWGFLWPFQMNTVILAELAFSRDGVNWERPEKRPRLLEPGEEGSWDGGQVITTPHWIEVDDEWWIYYTGQDGPHGRPTTNTSSLGLLKMRKEGFVSRYGPSMGGRVCTRTITWPGGDLLVNAAANGNLRVRVVDPMRQPIDGFSYDECDVMAGDSVAHPIRWNGRSLDELAGKDVRIEFALRDAHLYTFRATGDRLDDARAAEMREKLQAVRPTASAPASRETATGDDAIPEMEHAERPEDTVASRDRPAVDVTQVMSAEAQPLIHFTFDDDAADVLPSQGAVSVSLQLGEKGKEQTTTPKRVADGDGGHALGFDGEDDLAFGQVQGTLPEAGVLQVRFRPDVDLDRSIPINKHLFNLFADTRHRDVIMVERHTGRLVYQAMRQDQETVTLRSQANFQAGQWYEVTVVFGPGGSRMYVDGELQDQWGGGFTWSSLRRPTLYLGSVPPSFGSGYTFPGAIGDVRVYDANPDGRADGQNGNGNAEASQEAVHRGRAMQGRSVTRGDGEATAAFRDGRLSQLRLGGYEFLSASHDEPLWVIELAEPDSETAVRVASDGSSADGFRVTARATNDRRDAVTAGRWDISDANRRRIATVEAWVARTNSGSLDFHFALDGLDGRYVVRKAWYPQMPLARLGEAAEDDYLLVPWSYGQIYRDVHAQPNRPWGRGNDDVLQAVHRTRYPSKFGNLQMQFYGNEEAGGGLLMMTPDAQRRIKDLVVDRTGDASSLRARFGHHLTADEAVRGRAELDYPVRLQWVSGDWYDAGRAYRSWAMEQSWARAELALGRRGDLPEWYAGMPSWVRIPADPRFTFEEKAQWPLGWVEAVGGPMGVHWYAWDAEGGPWNRAFPRYVEPHAQFGRFVEQYQSAGLKVMPYTNARLVDMDEPSVWADYEEAVVRNRSGDVRASERWPFYATRDQAEAARAAGKEARSPEWADGRLFEVMHEFAVAWLGADAWRETLLDRHRRLFLDHQVDAVYQDQLGVYAMFEHGSASANSDDAPGDPQAWQRHKDTLYGEIREDIQSHGKQPVLVSEYLNESQMPHIVGGLTVSELGDAMREPVPLWPTIYHTHFAAIGWQDDPSHLRDPKHYLHGRMVPLAWGSQLGWISYVMPQLPRDHPAIVEAYRQAVTLRRENPTTLGWGEMLRPPMLEDVAVLDVPQGGGDDRWPWQAILAGCFRDAEDGSRAMAVFSNWTDEEQTATAVIDTSAFDGRVVAERQDGTTLEAAAGDPLRIPLTLSAMSIEHLYIHEVQP</sequence>
<dbReference type="Pfam" id="PF19773">
    <property type="entry name" value="DUF6259"/>
    <property type="match status" value="1"/>
</dbReference>
<organism evidence="6 7">
    <name type="scientific">Natronomicrosphaera hydrolytica</name>
    <dbReference type="NCBI Taxonomy" id="3242702"/>
    <lineage>
        <taxon>Bacteria</taxon>
        <taxon>Pseudomonadati</taxon>
        <taxon>Planctomycetota</taxon>
        <taxon>Phycisphaerae</taxon>
        <taxon>Phycisphaerales</taxon>
        <taxon>Phycisphaeraceae</taxon>
        <taxon>Natronomicrosphaera</taxon>
    </lineage>
</organism>
<evidence type="ECO:0000313" key="7">
    <source>
        <dbReference type="Proteomes" id="UP001575105"/>
    </source>
</evidence>
<dbReference type="InterPro" id="IPR023296">
    <property type="entry name" value="Glyco_hydro_beta-prop_sf"/>
</dbReference>
<evidence type="ECO:0000313" key="6">
    <source>
        <dbReference type="EMBL" id="MFA9480451.1"/>
    </source>
</evidence>
<reference evidence="6 7" key="1">
    <citation type="submission" date="2024-08" db="EMBL/GenBank/DDBJ databases">
        <title>Whole-genome sequencing of halo(alkali)philic microorganisms from hypersaline lakes.</title>
        <authorList>
            <person name="Sorokin D.Y."/>
            <person name="Merkel A.Y."/>
            <person name="Messina E."/>
            <person name="Yakimov M."/>
        </authorList>
    </citation>
    <scope>NUCLEOTIDE SEQUENCE [LARGE SCALE GENOMIC DNA]</scope>
    <source>
        <strain evidence="6 7">AB-hyl4</strain>
    </source>
</reference>
<keyword evidence="7" id="KW-1185">Reference proteome</keyword>
<dbReference type="SUPFAM" id="SSF49899">
    <property type="entry name" value="Concanavalin A-like lectins/glucanases"/>
    <property type="match status" value="1"/>
</dbReference>
<keyword evidence="2" id="KW-0326">Glycosidase</keyword>
<evidence type="ECO:0000256" key="1">
    <source>
        <dbReference type="ARBA" id="ARBA00022801"/>
    </source>
</evidence>
<feature type="domain" description="DUF6259" evidence="5">
    <location>
        <begin position="1053"/>
        <end position="1379"/>
    </location>
</feature>
<comment type="caution">
    <text evidence="6">The sequence shown here is derived from an EMBL/GenBank/DDBJ whole genome shotgun (WGS) entry which is preliminary data.</text>
</comment>
<dbReference type="SUPFAM" id="SSF75005">
    <property type="entry name" value="Arabinanase/levansucrase/invertase"/>
    <property type="match status" value="1"/>
</dbReference>
<evidence type="ECO:0000256" key="3">
    <source>
        <dbReference type="SAM" id="MobiDB-lite"/>
    </source>
</evidence>
<proteinExistence type="predicted"/>
<evidence type="ECO:0000256" key="2">
    <source>
        <dbReference type="ARBA" id="ARBA00023295"/>
    </source>
</evidence>
<feature type="transmembrane region" description="Helical" evidence="4">
    <location>
        <begin position="20"/>
        <end position="39"/>
    </location>
</feature>
<keyword evidence="4" id="KW-1133">Transmembrane helix</keyword>
<accession>A0ABV4UA08</accession>
<dbReference type="InterPro" id="IPR046226">
    <property type="entry name" value="DUF6259"/>
</dbReference>
<feature type="region of interest" description="Disordered" evidence="3">
    <location>
        <begin position="517"/>
        <end position="555"/>
    </location>
</feature>
<dbReference type="Pfam" id="PF13385">
    <property type="entry name" value="Laminin_G_3"/>
    <property type="match status" value="1"/>
</dbReference>
<feature type="compositionally biased region" description="Basic and acidic residues" evidence="3">
    <location>
        <begin position="540"/>
        <end position="555"/>
    </location>
</feature>
<keyword evidence="4" id="KW-0472">Membrane</keyword>
<evidence type="ECO:0000256" key="4">
    <source>
        <dbReference type="SAM" id="Phobius"/>
    </source>
</evidence>
<keyword evidence="4" id="KW-0812">Transmembrane</keyword>
<protein>
    <submittedName>
        <fullName evidence="6">DUF6259 domain-containing protein</fullName>
    </submittedName>
</protein>